<dbReference type="BioCyc" id="LINT1193029:G11R4-4336-MONOMER"/>
<organism evidence="1 2">
    <name type="scientific">Leptospira interrogans serovar Pyrogenes str. 200701872</name>
    <dbReference type="NCBI Taxonomy" id="1193029"/>
    <lineage>
        <taxon>Bacteria</taxon>
        <taxon>Pseudomonadati</taxon>
        <taxon>Spirochaetota</taxon>
        <taxon>Spirochaetia</taxon>
        <taxon>Leptospirales</taxon>
        <taxon>Leptospiraceae</taxon>
        <taxon>Leptospira</taxon>
    </lineage>
</organism>
<evidence type="ECO:0000313" key="1">
    <source>
        <dbReference type="EMBL" id="EMP08792.1"/>
    </source>
</evidence>
<gene>
    <name evidence="1" type="ORF">LEP1GSC124_1720</name>
</gene>
<reference evidence="1 2" key="1">
    <citation type="submission" date="2013-01" db="EMBL/GenBank/DDBJ databases">
        <authorList>
            <person name="Harkins D.M."/>
            <person name="Durkin A.S."/>
            <person name="Brinkac L.M."/>
            <person name="Haft D.H."/>
            <person name="Selengut J.D."/>
            <person name="Sanka R."/>
            <person name="DePew J."/>
            <person name="Purushe J."/>
            <person name="Picardeau M."/>
            <person name="Werts C."/>
            <person name="Goarant C."/>
            <person name="Vinetz J.M."/>
            <person name="Sutton G.G."/>
            <person name="Nierman W.C."/>
            <person name="Fouts D.E."/>
        </authorList>
    </citation>
    <scope>NUCLEOTIDE SEQUENCE [LARGE SCALE GENOMIC DNA]</scope>
    <source>
        <strain evidence="1 2">200701872</strain>
    </source>
</reference>
<dbReference type="Proteomes" id="UP000012117">
    <property type="component" value="Unassembled WGS sequence"/>
</dbReference>
<accession>M6ZWU7</accession>
<dbReference type="EMBL" id="AKWN02000094">
    <property type="protein sequence ID" value="EMP08792.1"/>
    <property type="molecule type" value="Genomic_DNA"/>
</dbReference>
<sequence length="129" mass="14503">MTKKVLVLVYIISVCFSLILCNSEKDNKDTELLSLATLYSIGNQGIQFSAYAGSQKLECGQTLRGHSRSLETISFIPNAHIAESTTFQLRDFRLLLHGVTLIQNYWRGNSSHSQPGRKISIRRLGAFRL</sequence>
<comment type="caution">
    <text evidence="1">The sequence shown here is derived from an EMBL/GenBank/DDBJ whole genome shotgun (WGS) entry which is preliminary data.</text>
</comment>
<protein>
    <submittedName>
        <fullName evidence="1">Uncharacterized protein</fullName>
    </submittedName>
</protein>
<evidence type="ECO:0000313" key="2">
    <source>
        <dbReference type="Proteomes" id="UP000012117"/>
    </source>
</evidence>
<dbReference type="AlphaFoldDB" id="M6ZWU7"/>
<proteinExistence type="predicted"/>
<name>M6ZWU7_LEPIR</name>